<reference evidence="2" key="1">
    <citation type="submission" date="2012-02" db="EMBL/GenBank/DDBJ databases">
        <title>Complete genome sequence of Rickettsia parkeri strain Portsmouth.</title>
        <authorList>
            <person name="Johnson S.L."/>
            <person name="Munk A.C."/>
            <person name="Han S."/>
            <person name="Bruce D.C."/>
            <person name="Dasch G.A."/>
        </authorList>
    </citation>
    <scope>NUCLEOTIDE SEQUENCE [LARGE SCALE GENOMIC DNA]</scope>
    <source>
        <strain evidence="2">CA410</strain>
    </source>
</reference>
<gene>
    <name evidence="1" type="ORF">RCA_04165</name>
</gene>
<proteinExistence type="predicted"/>
<organism evidence="1 2">
    <name type="scientific">Rickettsia canadensis str. CA410</name>
    <dbReference type="NCBI Taxonomy" id="1105107"/>
    <lineage>
        <taxon>Bacteria</taxon>
        <taxon>Pseudomonadati</taxon>
        <taxon>Pseudomonadota</taxon>
        <taxon>Alphaproteobacteria</taxon>
        <taxon>Rickettsiales</taxon>
        <taxon>Rickettsiaceae</taxon>
        <taxon>Rickettsieae</taxon>
        <taxon>Rickettsia</taxon>
        <taxon>belli group</taxon>
    </lineage>
</organism>
<protein>
    <submittedName>
        <fullName evidence="1">Mannose-1-phosphate guanylyltransferase</fullName>
    </submittedName>
</protein>
<name>A0ABM5MS75_RICCA</name>
<evidence type="ECO:0000313" key="1">
    <source>
        <dbReference type="EMBL" id="AFB21390.1"/>
    </source>
</evidence>
<dbReference type="EMBL" id="CP003304">
    <property type="protein sequence ID" value="AFB21390.1"/>
    <property type="molecule type" value="Genomic_DNA"/>
</dbReference>
<evidence type="ECO:0000313" key="2">
    <source>
        <dbReference type="Proteomes" id="UP000007878"/>
    </source>
</evidence>
<keyword evidence="1" id="KW-0548">Nucleotidyltransferase</keyword>
<keyword evidence="2" id="KW-1185">Reference proteome</keyword>
<dbReference type="Proteomes" id="UP000007878">
    <property type="component" value="Chromosome"/>
</dbReference>
<sequence>MLLPSAHHTVYDINYLNTINKALHYVNEFGICTIDTPINAINTEYDYIKTSFPIAENIY</sequence>
<keyword evidence="1" id="KW-0808">Transferase</keyword>
<accession>A0ABM5MS75</accession>
<dbReference type="GO" id="GO:0016779">
    <property type="term" value="F:nucleotidyltransferase activity"/>
    <property type="evidence" value="ECO:0007669"/>
    <property type="project" value="UniProtKB-KW"/>
</dbReference>